<dbReference type="InterPro" id="IPR017896">
    <property type="entry name" value="4Fe4S_Fe-S-bd"/>
</dbReference>
<feature type="domain" description="4Fe-4S ferredoxin-type" evidence="6">
    <location>
        <begin position="2"/>
        <end position="32"/>
    </location>
</feature>
<dbReference type="PROSITE" id="PS00198">
    <property type="entry name" value="4FE4S_FER_1"/>
    <property type="match status" value="1"/>
</dbReference>
<evidence type="ECO:0000313" key="8">
    <source>
        <dbReference type="Proteomes" id="UP001299546"/>
    </source>
</evidence>
<reference evidence="7 8" key="1">
    <citation type="submission" date="2021-10" db="EMBL/GenBank/DDBJ databases">
        <title>Collection of gut derived symbiotic bacterial strains cultured from healthy donors.</title>
        <authorList>
            <person name="Lin H."/>
            <person name="Littmann E."/>
            <person name="Kohout C."/>
            <person name="Pamer E.G."/>
        </authorList>
    </citation>
    <scope>NUCLEOTIDE SEQUENCE [LARGE SCALE GENOMIC DNA]</scope>
    <source>
        <strain evidence="7 8">DFI.1.165</strain>
    </source>
</reference>
<dbReference type="Gene3D" id="1.10.1060.10">
    <property type="entry name" value="Alpha-helical ferredoxin"/>
    <property type="match status" value="1"/>
</dbReference>
<keyword evidence="1" id="KW-0004">4Fe-4S</keyword>
<keyword evidence="8" id="KW-1185">Reference proteome</keyword>
<organism evidence="7 8">
    <name type="scientific">Bariatricus massiliensis</name>
    <dbReference type="NCBI Taxonomy" id="1745713"/>
    <lineage>
        <taxon>Bacteria</taxon>
        <taxon>Bacillati</taxon>
        <taxon>Bacillota</taxon>
        <taxon>Clostridia</taxon>
        <taxon>Lachnospirales</taxon>
        <taxon>Lachnospiraceae</taxon>
        <taxon>Bariatricus</taxon>
    </lineage>
</organism>
<dbReference type="InterPro" id="IPR004017">
    <property type="entry name" value="Cys_rich_dom"/>
</dbReference>
<dbReference type="PROSITE" id="PS51379">
    <property type="entry name" value="4FE4S_FER_2"/>
    <property type="match status" value="1"/>
</dbReference>
<dbReference type="InterPro" id="IPR017900">
    <property type="entry name" value="4Fe4S_Fe_S_CS"/>
</dbReference>
<dbReference type="PANTHER" id="PTHR43255">
    <property type="entry name" value="IRON-SULFUR-BINDING OXIDOREDUCTASE FADF-RELATED-RELATED"/>
    <property type="match status" value="1"/>
</dbReference>
<dbReference type="Proteomes" id="UP001299546">
    <property type="component" value="Unassembled WGS sequence"/>
</dbReference>
<evidence type="ECO:0000256" key="2">
    <source>
        <dbReference type="ARBA" id="ARBA00022723"/>
    </source>
</evidence>
<keyword evidence="5" id="KW-0411">Iron-sulfur</keyword>
<gene>
    <name evidence="7" type="ORF">LIZ65_15755</name>
</gene>
<keyword evidence="3" id="KW-0560">Oxidoreductase</keyword>
<evidence type="ECO:0000256" key="5">
    <source>
        <dbReference type="ARBA" id="ARBA00023014"/>
    </source>
</evidence>
<comment type="caution">
    <text evidence="7">The sequence shown here is derived from an EMBL/GenBank/DDBJ whole genome shotgun (WGS) entry which is preliminary data.</text>
</comment>
<dbReference type="PANTHER" id="PTHR43255:SF1">
    <property type="entry name" value="IRON-SULFUR-BINDING OXIDOREDUCTASE FADF-RELATED"/>
    <property type="match status" value="1"/>
</dbReference>
<dbReference type="SUPFAM" id="SSF46548">
    <property type="entry name" value="alpha-helical ferredoxin"/>
    <property type="match status" value="1"/>
</dbReference>
<evidence type="ECO:0000259" key="6">
    <source>
        <dbReference type="PROSITE" id="PS51379"/>
    </source>
</evidence>
<dbReference type="InterPro" id="IPR009051">
    <property type="entry name" value="Helical_ferredxn"/>
</dbReference>
<dbReference type="Pfam" id="PF02754">
    <property type="entry name" value="CCG"/>
    <property type="match status" value="1"/>
</dbReference>
<evidence type="ECO:0000256" key="4">
    <source>
        <dbReference type="ARBA" id="ARBA00023004"/>
    </source>
</evidence>
<dbReference type="InterPro" id="IPR051460">
    <property type="entry name" value="HdrC_iron-sulfur_subunit"/>
</dbReference>
<dbReference type="Pfam" id="PF13183">
    <property type="entry name" value="Fer4_8"/>
    <property type="match status" value="1"/>
</dbReference>
<dbReference type="EMBL" id="JAJCIS010000014">
    <property type="protein sequence ID" value="MCB7388744.1"/>
    <property type="molecule type" value="Genomic_DNA"/>
</dbReference>
<protein>
    <submittedName>
        <fullName evidence="7">(Fe-S)-binding protein</fullName>
    </submittedName>
</protein>
<name>A0ABS8DKL5_9FIRM</name>
<accession>A0ABS8DKL5</accession>
<dbReference type="RefSeq" id="WP_066732950.1">
    <property type="nucleotide sequence ID" value="NZ_JAJCIQ010000014.1"/>
</dbReference>
<evidence type="ECO:0000313" key="7">
    <source>
        <dbReference type="EMBL" id="MCB7388744.1"/>
    </source>
</evidence>
<sequence length="324" mass="36746">MKSKTTDISQCIHCGKCREHCLFLDKYKMDLSEGEKLRELAYHCFLCGRCGQVCPKGIDGREVILQYRRECVEENQGVVPEKGYGMLLREKSSYLFKNYRHASAKRILFPGCNFPSLYPETLTKLSRMLEEQAGIGMVLDCCGKPVAELGLEKAKERIIGEIQMALDRYGIEEVVMLCPNCYYFLKPQLRQKVTSIYEVLRELGIGRKIKAGIPLYIPCPDREDEEWVKTLKPFLEEDIKRTEGIQCCGLGGCAGVKEPELAGEPSVILKEAGCTELYTYCASCCGQFRRNGIDAKHLLPEILQTGEKPDVAKSLFNRAKWKLK</sequence>
<keyword evidence="4" id="KW-0408">Iron</keyword>
<proteinExistence type="predicted"/>
<evidence type="ECO:0000256" key="1">
    <source>
        <dbReference type="ARBA" id="ARBA00022485"/>
    </source>
</evidence>
<evidence type="ECO:0000256" key="3">
    <source>
        <dbReference type="ARBA" id="ARBA00023002"/>
    </source>
</evidence>
<keyword evidence="2" id="KW-0479">Metal-binding</keyword>